<dbReference type="InterPro" id="IPR036890">
    <property type="entry name" value="HATPase_C_sf"/>
</dbReference>
<dbReference type="PRINTS" id="PR00344">
    <property type="entry name" value="BCTRLSENSOR"/>
</dbReference>
<dbReference type="GO" id="GO:0000155">
    <property type="term" value="F:phosphorelay sensor kinase activity"/>
    <property type="evidence" value="ECO:0007669"/>
    <property type="project" value="InterPro"/>
</dbReference>
<dbReference type="InterPro" id="IPR036097">
    <property type="entry name" value="HisK_dim/P_sf"/>
</dbReference>
<keyword evidence="9" id="KW-1133">Transmembrane helix</keyword>
<evidence type="ECO:0000256" key="6">
    <source>
        <dbReference type="ARBA" id="ARBA00022777"/>
    </source>
</evidence>
<proteinExistence type="predicted"/>
<evidence type="ECO:0000256" key="5">
    <source>
        <dbReference type="ARBA" id="ARBA00022741"/>
    </source>
</evidence>
<evidence type="ECO:0000259" key="10">
    <source>
        <dbReference type="PROSITE" id="PS50109"/>
    </source>
</evidence>
<keyword evidence="3" id="KW-0597">Phosphoprotein</keyword>
<comment type="caution">
    <text evidence="11">The sequence shown here is derived from an EMBL/GenBank/DDBJ whole genome shotgun (WGS) entry which is preliminary data.</text>
</comment>
<dbReference type="AlphaFoldDB" id="A0A109BEB5"/>
<keyword evidence="5" id="KW-0547">Nucleotide-binding</keyword>
<dbReference type="Pfam" id="PF02518">
    <property type="entry name" value="HATPase_c"/>
    <property type="match status" value="1"/>
</dbReference>
<organism evidence="11 12">
    <name type="scientific">Hyphomicrobium sulfonivorans</name>
    <dbReference type="NCBI Taxonomy" id="121290"/>
    <lineage>
        <taxon>Bacteria</taxon>
        <taxon>Pseudomonadati</taxon>
        <taxon>Pseudomonadota</taxon>
        <taxon>Alphaproteobacteria</taxon>
        <taxon>Hyphomicrobiales</taxon>
        <taxon>Hyphomicrobiaceae</taxon>
        <taxon>Hyphomicrobium</taxon>
    </lineage>
</organism>
<dbReference type="SUPFAM" id="SSF47384">
    <property type="entry name" value="Homodimeric domain of signal transducing histidine kinase"/>
    <property type="match status" value="1"/>
</dbReference>
<evidence type="ECO:0000313" key="11">
    <source>
        <dbReference type="EMBL" id="KWT67044.1"/>
    </source>
</evidence>
<dbReference type="CDD" id="cd00082">
    <property type="entry name" value="HisKA"/>
    <property type="match status" value="1"/>
</dbReference>
<gene>
    <name evidence="11" type="ORF">APY04_2031</name>
</gene>
<dbReference type="PANTHER" id="PTHR43065:SF10">
    <property type="entry name" value="PEROXIDE STRESS-ACTIVATED HISTIDINE KINASE MAK3"/>
    <property type="match status" value="1"/>
</dbReference>
<sequence length="449" mass="48446">MPLAGAAAVRRSMAAAERHAGSSMRAMLHSFGCNYLRTERSIHLAAVFGVVAFAVGYFLYTSMTPLPQKYAGVWFAMGWGLSVMIAAKNHWPIDMRRHVVAMSYAALLYCLPFFTTLMLLMNADSTVWPVVSVASLIVAVQLYDVPNGIAAVVIGVLAAMGVFLVVTEGAPLPASWLQMLPVYGAVLAAAFALRHIQASEAIERENEAAALADQVAHECRTPLAGIRLEADGCEWLLNRLPESAARQKIIGSIRRMQQHVTSANSVIDLMLGNAGDAQADADAGDLQRMSSIVLTAVERYSFRPEERGIVRMELEEDFSFKGSDLLMTHVLFNLMQNGLRAIRERALEGEDERAPAPNLTIALKRGENRNSIIVSDTGLGIPPQIIDSVFAPYVTTQRIGIGAGLGLSFCRMIVEGIGGTITCSSRANGGTRFIIDLPVMNHAAQSGDA</sequence>
<dbReference type="STRING" id="121290.APY04_2031"/>
<evidence type="ECO:0000256" key="8">
    <source>
        <dbReference type="ARBA" id="ARBA00023012"/>
    </source>
</evidence>
<dbReference type="InterPro" id="IPR003594">
    <property type="entry name" value="HATPase_dom"/>
</dbReference>
<dbReference type="PATRIC" id="fig|121290.4.peg.1322"/>
<dbReference type="Gene3D" id="1.10.287.130">
    <property type="match status" value="1"/>
</dbReference>
<keyword evidence="9" id="KW-0472">Membrane</keyword>
<evidence type="ECO:0000256" key="4">
    <source>
        <dbReference type="ARBA" id="ARBA00022679"/>
    </source>
</evidence>
<protein>
    <recommendedName>
        <fullName evidence="2">histidine kinase</fullName>
        <ecNumber evidence="2">2.7.13.3</ecNumber>
    </recommendedName>
</protein>
<dbReference type="Proteomes" id="UP000059074">
    <property type="component" value="Unassembled WGS sequence"/>
</dbReference>
<dbReference type="EC" id="2.7.13.3" evidence="2"/>
<evidence type="ECO:0000313" key="12">
    <source>
        <dbReference type="Proteomes" id="UP000059074"/>
    </source>
</evidence>
<feature type="transmembrane region" description="Helical" evidence="9">
    <location>
        <begin position="150"/>
        <end position="170"/>
    </location>
</feature>
<evidence type="ECO:0000256" key="7">
    <source>
        <dbReference type="ARBA" id="ARBA00022840"/>
    </source>
</evidence>
<evidence type="ECO:0000256" key="9">
    <source>
        <dbReference type="SAM" id="Phobius"/>
    </source>
</evidence>
<accession>A0A109BEB5</accession>
<dbReference type="EMBL" id="LMTR01000066">
    <property type="protein sequence ID" value="KWT67044.1"/>
    <property type="molecule type" value="Genomic_DNA"/>
</dbReference>
<feature type="transmembrane region" description="Helical" evidence="9">
    <location>
        <begin position="99"/>
        <end position="120"/>
    </location>
</feature>
<keyword evidence="4" id="KW-0808">Transferase</keyword>
<dbReference type="PANTHER" id="PTHR43065">
    <property type="entry name" value="SENSOR HISTIDINE KINASE"/>
    <property type="match status" value="1"/>
</dbReference>
<dbReference type="InterPro" id="IPR004358">
    <property type="entry name" value="Sig_transdc_His_kin-like_C"/>
</dbReference>
<feature type="transmembrane region" description="Helical" evidence="9">
    <location>
        <begin position="126"/>
        <end position="143"/>
    </location>
</feature>
<dbReference type="SMART" id="SM00387">
    <property type="entry name" value="HATPase_c"/>
    <property type="match status" value="1"/>
</dbReference>
<comment type="catalytic activity">
    <reaction evidence="1">
        <text>ATP + protein L-histidine = ADP + protein N-phospho-L-histidine.</text>
        <dbReference type="EC" id="2.7.13.3"/>
    </reaction>
</comment>
<evidence type="ECO:0000256" key="2">
    <source>
        <dbReference type="ARBA" id="ARBA00012438"/>
    </source>
</evidence>
<keyword evidence="9" id="KW-0812">Transmembrane</keyword>
<dbReference type="InterPro" id="IPR005467">
    <property type="entry name" value="His_kinase_dom"/>
</dbReference>
<feature type="transmembrane region" description="Helical" evidence="9">
    <location>
        <begin position="69"/>
        <end position="87"/>
    </location>
</feature>
<feature type="domain" description="Histidine kinase" evidence="10">
    <location>
        <begin position="214"/>
        <end position="441"/>
    </location>
</feature>
<feature type="transmembrane region" description="Helical" evidence="9">
    <location>
        <begin position="44"/>
        <end position="63"/>
    </location>
</feature>
<keyword evidence="6" id="KW-0418">Kinase</keyword>
<dbReference type="GO" id="GO:0005524">
    <property type="term" value="F:ATP binding"/>
    <property type="evidence" value="ECO:0007669"/>
    <property type="project" value="UniProtKB-KW"/>
</dbReference>
<evidence type="ECO:0000256" key="3">
    <source>
        <dbReference type="ARBA" id="ARBA00022553"/>
    </source>
</evidence>
<dbReference type="InterPro" id="IPR003661">
    <property type="entry name" value="HisK_dim/P_dom"/>
</dbReference>
<name>A0A109BEB5_HYPSL</name>
<keyword evidence="12" id="KW-1185">Reference proteome</keyword>
<evidence type="ECO:0000256" key="1">
    <source>
        <dbReference type="ARBA" id="ARBA00000085"/>
    </source>
</evidence>
<dbReference type="Gene3D" id="3.30.565.10">
    <property type="entry name" value="Histidine kinase-like ATPase, C-terminal domain"/>
    <property type="match status" value="1"/>
</dbReference>
<keyword evidence="7" id="KW-0067">ATP-binding</keyword>
<dbReference type="PROSITE" id="PS50109">
    <property type="entry name" value="HIS_KIN"/>
    <property type="match status" value="1"/>
</dbReference>
<dbReference type="SUPFAM" id="SSF55874">
    <property type="entry name" value="ATPase domain of HSP90 chaperone/DNA topoisomerase II/histidine kinase"/>
    <property type="match status" value="1"/>
</dbReference>
<reference evidence="11 12" key="1">
    <citation type="submission" date="2015-10" db="EMBL/GenBank/DDBJ databases">
        <title>Transcriptomic analysis of a linuron degrading triple-species bacterial consortium.</title>
        <authorList>
            <person name="Albers P."/>
        </authorList>
    </citation>
    <scope>NUCLEOTIDE SEQUENCE [LARGE SCALE GENOMIC DNA]</scope>
    <source>
        <strain evidence="11 12">WDL6</strain>
    </source>
</reference>
<keyword evidence="8" id="KW-0902">Two-component regulatory system</keyword>